<name>A0A0F7SKI8_PHARH</name>
<feature type="domain" description="SGNH hydrolase-type esterase" evidence="1">
    <location>
        <begin position="12"/>
        <end position="204"/>
    </location>
</feature>
<evidence type="ECO:0000313" key="2">
    <source>
        <dbReference type="EMBL" id="CDZ97437.1"/>
    </source>
</evidence>
<dbReference type="PANTHER" id="PTHR14209">
    <property type="entry name" value="ISOAMYL ACETATE-HYDROLYZING ESTERASE 1"/>
    <property type="match status" value="1"/>
</dbReference>
<sequence length="236" mass="25562">MSLIQNQAAIVLLGDSLTQYSYTPGGLSARLSDLFIRKHDVINRGFAGYNTSAILPIAKTIIAPSNSTSSSATQPIAFLTLWLGANDAVLESSGNPQHVSIEEYRANLLAILALAPTSVPKFLITPPIPNPPRWAAFRENDTVDRSEENTGRYAQVVREVAAESGEGTILVDAWEAMDAYRKKGGDLDDLLTDGLHLTAEGYEVINSVLFPLIEAQGLTKAEETYPDWRVVLGFTG</sequence>
<evidence type="ECO:0000259" key="1">
    <source>
        <dbReference type="Pfam" id="PF13472"/>
    </source>
</evidence>
<reference evidence="2" key="1">
    <citation type="submission" date="2014-08" db="EMBL/GenBank/DDBJ databases">
        <authorList>
            <person name="Sharma Rahul"/>
            <person name="Thines Marco"/>
        </authorList>
    </citation>
    <scope>NUCLEOTIDE SEQUENCE</scope>
</reference>
<dbReference type="InterPro" id="IPR045136">
    <property type="entry name" value="Iah1-like"/>
</dbReference>
<dbReference type="EMBL" id="LN483167">
    <property type="protein sequence ID" value="CDZ97437.1"/>
    <property type="molecule type" value="Genomic_DNA"/>
</dbReference>
<proteinExistence type="predicted"/>
<dbReference type="Pfam" id="PF13472">
    <property type="entry name" value="Lipase_GDSL_2"/>
    <property type="match status" value="1"/>
</dbReference>
<dbReference type="PANTHER" id="PTHR14209:SF19">
    <property type="entry name" value="ISOAMYL ACETATE-HYDROLYZING ESTERASE 1 HOMOLOG"/>
    <property type="match status" value="1"/>
</dbReference>
<accession>A0A0F7SKI8</accession>
<dbReference type="InterPro" id="IPR013830">
    <property type="entry name" value="SGNH_hydro"/>
</dbReference>
<dbReference type="AlphaFoldDB" id="A0A0F7SKI8"/>
<organism evidence="2">
    <name type="scientific">Phaffia rhodozyma</name>
    <name type="common">Yeast</name>
    <name type="synonym">Xanthophyllomyces dendrorhous</name>
    <dbReference type="NCBI Taxonomy" id="264483"/>
    <lineage>
        <taxon>Eukaryota</taxon>
        <taxon>Fungi</taxon>
        <taxon>Dikarya</taxon>
        <taxon>Basidiomycota</taxon>
        <taxon>Agaricomycotina</taxon>
        <taxon>Tremellomycetes</taxon>
        <taxon>Cystofilobasidiales</taxon>
        <taxon>Mrakiaceae</taxon>
        <taxon>Phaffia</taxon>
    </lineage>
</organism>
<dbReference type="Gene3D" id="3.40.50.1110">
    <property type="entry name" value="SGNH hydrolase"/>
    <property type="match status" value="1"/>
</dbReference>
<dbReference type="SUPFAM" id="SSF52266">
    <property type="entry name" value="SGNH hydrolase"/>
    <property type="match status" value="1"/>
</dbReference>
<protein>
    <submittedName>
        <fullName evidence="2">Isoamyl acetate-hydrolyzing esterase</fullName>
    </submittedName>
</protein>
<dbReference type="InterPro" id="IPR036514">
    <property type="entry name" value="SGNH_hydro_sf"/>
</dbReference>